<evidence type="ECO:0000313" key="9">
    <source>
        <dbReference type="Proteomes" id="UP001486207"/>
    </source>
</evidence>
<evidence type="ECO:0000259" key="7">
    <source>
        <dbReference type="PROSITE" id="PS50011"/>
    </source>
</evidence>
<feature type="compositionally biased region" description="Polar residues" evidence="6">
    <location>
        <begin position="725"/>
        <end position="737"/>
    </location>
</feature>
<dbReference type="RefSeq" id="WP_190071389.1">
    <property type="nucleotide sequence ID" value="NZ_BNBM01000007.1"/>
</dbReference>
<dbReference type="Gene3D" id="1.10.510.10">
    <property type="entry name" value="Transferase(Phosphotransferase) domain 1"/>
    <property type="match status" value="1"/>
</dbReference>
<comment type="caution">
    <text evidence="8">The sequence shown here is derived from an EMBL/GenBank/DDBJ whole genome shotgun (WGS) entry which is preliminary data.</text>
</comment>
<evidence type="ECO:0000256" key="1">
    <source>
        <dbReference type="ARBA" id="ARBA00022679"/>
    </source>
</evidence>
<evidence type="ECO:0000256" key="2">
    <source>
        <dbReference type="ARBA" id="ARBA00022741"/>
    </source>
</evidence>
<dbReference type="PANTHER" id="PTHR43289">
    <property type="entry name" value="MITOGEN-ACTIVATED PROTEIN KINASE KINASE KINASE 20-RELATED"/>
    <property type="match status" value="1"/>
</dbReference>
<sequence>MQPLTPDDPRRVGDHRLLGRLGSGGMGTVYLGRSRGGREVAVKVVRARAGRDDRYRARFRREVAAARTVTGAFTAALLDADPEAEAPWLAMEYLPGLSLREAVEAYGGLPSDALRLLAGALAEALADIHRAGLAHRDLKPGNIMLTARGPRVIDFGISRPADALALTVPGTVLGTPGFMSPEQASGGLAGPAGDIFGLGAVLAYAATGREPFSAPDRAAVLERVRQGRTELGGIPDRRLRSLIASCLRPEPESRPSAAALLDRLGEPTASVQGTGWLPAPLAEAIDRTAPSPTTSPDSGVASAAAVIGVGAGVQGEPTADPTAATDGPAEGSGVSAGRGRSRRNLLLAAAALPVAAGATIAVLRATTGKERSAPPRPSPKASPSSPRPSVATRQWATQVIDPDPDEGIGAPDLYRAGDTVVAAHHRRSTVRALDPRTGKVRWSRAADTSGATFVTPGTDAAYLFDAPKGDGPADSMLRAVDAVSGAVRWSFRVPFFPWGTAATGAVVCFATDDQVRALGAADGRPRWTATASASAVFTAAAGLVVVSGDGVLTGIEADSGRIRFKRELPQSAVYLVVGDGMVFGRDNTGTVYAVRADDGTMAWRRSFDYRSSMRHAGAGLLFVSEPDGRIRAFRAGTGKQVWSRGPYGAGTETLGASDSALWVQASGPTVRALAPADGRELWTYAAQSTTGSTSAFGAGALGIGGLVLLGTVEGRVEAVGPPGKTNGQANGETSGAA</sequence>
<keyword evidence="9" id="KW-1185">Reference proteome</keyword>
<dbReference type="PANTHER" id="PTHR43289:SF34">
    <property type="entry name" value="SERINE_THREONINE-PROTEIN KINASE YBDM-RELATED"/>
    <property type="match status" value="1"/>
</dbReference>
<organism evidence="8 9">
    <name type="scientific">Streptomyces lanatus</name>
    <dbReference type="NCBI Taxonomy" id="66900"/>
    <lineage>
        <taxon>Bacteria</taxon>
        <taxon>Bacillati</taxon>
        <taxon>Actinomycetota</taxon>
        <taxon>Actinomycetes</taxon>
        <taxon>Kitasatosporales</taxon>
        <taxon>Streptomycetaceae</taxon>
        <taxon>Streptomyces</taxon>
    </lineage>
</organism>
<evidence type="ECO:0000256" key="5">
    <source>
        <dbReference type="PROSITE-ProRule" id="PRU10141"/>
    </source>
</evidence>
<dbReference type="InterPro" id="IPR008271">
    <property type="entry name" value="Ser/Thr_kinase_AS"/>
</dbReference>
<evidence type="ECO:0000256" key="4">
    <source>
        <dbReference type="ARBA" id="ARBA00022840"/>
    </source>
</evidence>
<dbReference type="SMART" id="SM00220">
    <property type="entry name" value="S_TKc"/>
    <property type="match status" value="1"/>
</dbReference>
<dbReference type="InterPro" id="IPR017441">
    <property type="entry name" value="Protein_kinase_ATP_BS"/>
</dbReference>
<keyword evidence="3" id="KW-0418">Kinase</keyword>
<dbReference type="PROSITE" id="PS00108">
    <property type="entry name" value="PROTEIN_KINASE_ST"/>
    <property type="match status" value="1"/>
</dbReference>
<name>A0ABV1XSJ3_9ACTN</name>
<dbReference type="SUPFAM" id="SSF50998">
    <property type="entry name" value="Quinoprotein alcohol dehydrogenase-like"/>
    <property type="match status" value="1"/>
</dbReference>
<dbReference type="SUPFAM" id="SSF56112">
    <property type="entry name" value="Protein kinase-like (PK-like)"/>
    <property type="match status" value="1"/>
</dbReference>
<accession>A0ABV1XSJ3</accession>
<dbReference type="PROSITE" id="PS00107">
    <property type="entry name" value="PROTEIN_KINASE_ATP"/>
    <property type="match status" value="1"/>
</dbReference>
<dbReference type="InterPro" id="IPR015943">
    <property type="entry name" value="WD40/YVTN_repeat-like_dom_sf"/>
</dbReference>
<dbReference type="CDD" id="cd14014">
    <property type="entry name" value="STKc_PknB_like"/>
    <property type="match status" value="1"/>
</dbReference>
<feature type="region of interest" description="Disordered" evidence="6">
    <location>
        <begin position="312"/>
        <end position="338"/>
    </location>
</feature>
<dbReference type="PROSITE" id="PS50011">
    <property type="entry name" value="PROTEIN_KINASE_DOM"/>
    <property type="match status" value="1"/>
</dbReference>
<dbReference type="SMART" id="SM00564">
    <property type="entry name" value="PQQ"/>
    <property type="match status" value="5"/>
</dbReference>
<dbReference type="Pfam" id="PF13360">
    <property type="entry name" value="PQQ_2"/>
    <property type="match status" value="2"/>
</dbReference>
<dbReference type="InterPro" id="IPR002372">
    <property type="entry name" value="PQQ_rpt_dom"/>
</dbReference>
<dbReference type="Pfam" id="PF00069">
    <property type="entry name" value="Pkinase"/>
    <property type="match status" value="1"/>
</dbReference>
<dbReference type="Gene3D" id="2.130.10.10">
    <property type="entry name" value="YVTN repeat-like/Quinoprotein amine dehydrogenase"/>
    <property type="match status" value="2"/>
</dbReference>
<dbReference type="EMBL" id="JBEPFB010000007">
    <property type="protein sequence ID" value="MER7374579.1"/>
    <property type="molecule type" value="Genomic_DNA"/>
</dbReference>
<evidence type="ECO:0000256" key="6">
    <source>
        <dbReference type="SAM" id="MobiDB-lite"/>
    </source>
</evidence>
<dbReference type="Gene3D" id="3.30.200.20">
    <property type="entry name" value="Phosphorylase Kinase, domain 1"/>
    <property type="match status" value="1"/>
</dbReference>
<dbReference type="InterPro" id="IPR000719">
    <property type="entry name" value="Prot_kinase_dom"/>
</dbReference>
<feature type="region of interest" description="Disordered" evidence="6">
    <location>
        <begin position="367"/>
        <end position="393"/>
    </location>
</feature>
<feature type="region of interest" description="Disordered" evidence="6">
    <location>
        <begin position="717"/>
        <end position="737"/>
    </location>
</feature>
<dbReference type="InterPro" id="IPR011009">
    <property type="entry name" value="Kinase-like_dom_sf"/>
</dbReference>
<evidence type="ECO:0000313" key="8">
    <source>
        <dbReference type="EMBL" id="MER7374579.1"/>
    </source>
</evidence>
<dbReference type="Proteomes" id="UP001486207">
    <property type="component" value="Unassembled WGS sequence"/>
</dbReference>
<proteinExistence type="predicted"/>
<protein>
    <submittedName>
        <fullName evidence="8">PQQ-binding-like beta-propeller repeat protein</fullName>
    </submittedName>
</protein>
<keyword evidence="1" id="KW-0808">Transferase</keyword>
<keyword evidence="2 5" id="KW-0547">Nucleotide-binding</keyword>
<feature type="binding site" evidence="5">
    <location>
        <position position="43"/>
    </location>
    <ligand>
        <name>ATP</name>
        <dbReference type="ChEBI" id="CHEBI:30616"/>
    </ligand>
</feature>
<reference evidence="8 9" key="1">
    <citation type="submission" date="2024-06" db="EMBL/GenBank/DDBJ databases">
        <title>The Natural Products Discovery Center: Release of the First 8490 Sequenced Strains for Exploring Actinobacteria Biosynthetic Diversity.</title>
        <authorList>
            <person name="Kalkreuter E."/>
            <person name="Kautsar S.A."/>
            <person name="Yang D."/>
            <person name="Bader C.D."/>
            <person name="Teijaro C.N."/>
            <person name="Fluegel L."/>
            <person name="Davis C.M."/>
            <person name="Simpson J.R."/>
            <person name="Lauterbach L."/>
            <person name="Steele A.D."/>
            <person name="Gui C."/>
            <person name="Meng S."/>
            <person name="Li G."/>
            <person name="Viehrig K."/>
            <person name="Ye F."/>
            <person name="Su P."/>
            <person name="Kiefer A.F."/>
            <person name="Nichols A."/>
            <person name="Cepeda A.J."/>
            <person name="Yan W."/>
            <person name="Fan B."/>
            <person name="Jiang Y."/>
            <person name="Adhikari A."/>
            <person name="Zheng C.-J."/>
            <person name="Schuster L."/>
            <person name="Cowan T.M."/>
            <person name="Smanski M.J."/>
            <person name="Chevrette M.G."/>
            <person name="De Carvalho L.P.S."/>
            <person name="Shen B."/>
        </authorList>
    </citation>
    <scope>NUCLEOTIDE SEQUENCE [LARGE SCALE GENOMIC DNA]</scope>
    <source>
        <strain evidence="8 9">NPDC000155</strain>
    </source>
</reference>
<dbReference type="InterPro" id="IPR018391">
    <property type="entry name" value="PQQ_b-propeller_rpt"/>
</dbReference>
<evidence type="ECO:0000256" key="3">
    <source>
        <dbReference type="ARBA" id="ARBA00022777"/>
    </source>
</evidence>
<dbReference type="Gene3D" id="2.40.128.630">
    <property type="match status" value="1"/>
</dbReference>
<gene>
    <name evidence="8" type="ORF">ABT384_18255</name>
</gene>
<keyword evidence="4 5" id="KW-0067">ATP-binding</keyword>
<dbReference type="InterPro" id="IPR011047">
    <property type="entry name" value="Quinoprotein_ADH-like_sf"/>
</dbReference>
<feature type="domain" description="Protein kinase" evidence="7">
    <location>
        <begin position="15"/>
        <end position="269"/>
    </location>
</feature>